<gene>
    <name evidence="7" type="ordered locus">Hden_1749</name>
</gene>
<protein>
    <recommendedName>
        <fullName evidence="6">Outer membrane protein beta-barrel domain-containing protein</fullName>
    </recommendedName>
</protein>
<dbReference type="PANTHER" id="PTHR34001">
    <property type="entry name" value="BLL7405 PROTEIN"/>
    <property type="match status" value="1"/>
</dbReference>
<dbReference type="OrthoDB" id="9815357at2"/>
<organism evidence="7 8">
    <name type="scientific">Hyphomicrobium denitrificans (strain ATCC 51888 / DSM 1869 / NCIMB 11706 / TK 0415)</name>
    <dbReference type="NCBI Taxonomy" id="582899"/>
    <lineage>
        <taxon>Bacteria</taxon>
        <taxon>Pseudomonadati</taxon>
        <taxon>Pseudomonadota</taxon>
        <taxon>Alphaproteobacteria</taxon>
        <taxon>Hyphomicrobiales</taxon>
        <taxon>Hyphomicrobiaceae</taxon>
        <taxon>Hyphomicrobium</taxon>
    </lineage>
</organism>
<keyword evidence="2" id="KW-0732">Signal</keyword>
<dbReference type="AlphaFoldDB" id="D8JYV0"/>
<keyword evidence="4" id="KW-0998">Cell outer membrane</keyword>
<dbReference type="GO" id="GO:0009279">
    <property type="term" value="C:cell outer membrane"/>
    <property type="evidence" value="ECO:0007669"/>
    <property type="project" value="UniProtKB-SubCell"/>
</dbReference>
<accession>D8JYV0</accession>
<dbReference type="Pfam" id="PF13505">
    <property type="entry name" value="OMP_b-brl"/>
    <property type="match status" value="1"/>
</dbReference>
<name>D8JYV0_HYPDA</name>
<dbReference type="InterPro" id="IPR011250">
    <property type="entry name" value="OMP/PagP_B-barrel"/>
</dbReference>
<dbReference type="HOGENOM" id="CLU_1155194_0_0_5"/>
<evidence type="ECO:0000256" key="4">
    <source>
        <dbReference type="ARBA" id="ARBA00023237"/>
    </source>
</evidence>
<comment type="similarity">
    <text evidence="5">Belongs to the Omp25/RopB family.</text>
</comment>
<evidence type="ECO:0000256" key="3">
    <source>
        <dbReference type="ARBA" id="ARBA00023136"/>
    </source>
</evidence>
<proteinExistence type="inferred from homology"/>
<dbReference type="InterPro" id="IPR027385">
    <property type="entry name" value="Beta-barrel_OMP"/>
</dbReference>
<dbReference type="Gene3D" id="2.40.160.20">
    <property type="match status" value="1"/>
</dbReference>
<dbReference type="SUPFAM" id="SSF56925">
    <property type="entry name" value="OMPA-like"/>
    <property type="match status" value="1"/>
</dbReference>
<dbReference type="Proteomes" id="UP000002033">
    <property type="component" value="Chromosome"/>
</dbReference>
<dbReference type="PANTHER" id="PTHR34001:SF3">
    <property type="entry name" value="BLL7405 PROTEIN"/>
    <property type="match status" value="1"/>
</dbReference>
<dbReference type="eggNOG" id="COG3637">
    <property type="taxonomic scope" value="Bacteria"/>
</dbReference>
<evidence type="ECO:0000313" key="7">
    <source>
        <dbReference type="EMBL" id="ADJ23552.1"/>
    </source>
</evidence>
<dbReference type="KEGG" id="hdn:Hden_1749"/>
<evidence type="ECO:0000256" key="1">
    <source>
        <dbReference type="ARBA" id="ARBA00004442"/>
    </source>
</evidence>
<evidence type="ECO:0000256" key="5">
    <source>
        <dbReference type="ARBA" id="ARBA00038306"/>
    </source>
</evidence>
<keyword evidence="8" id="KW-1185">Reference proteome</keyword>
<dbReference type="EMBL" id="CP002083">
    <property type="protein sequence ID" value="ADJ23552.1"/>
    <property type="molecule type" value="Genomic_DNA"/>
</dbReference>
<comment type="subcellular location">
    <subcellularLocation>
        <location evidence="1">Cell outer membrane</location>
    </subcellularLocation>
</comment>
<evidence type="ECO:0000259" key="6">
    <source>
        <dbReference type="Pfam" id="PF13505"/>
    </source>
</evidence>
<keyword evidence="3" id="KW-0472">Membrane</keyword>
<reference evidence="8" key="1">
    <citation type="journal article" date="2011" name="J. Bacteriol.">
        <title>Genome sequences of eight morphologically diverse alphaproteobacteria.</title>
        <authorList>
            <consortium name="US DOE Joint Genome Institute"/>
            <person name="Brown P.J."/>
            <person name="Kysela D.T."/>
            <person name="Buechlein A."/>
            <person name="Hemmerich C."/>
            <person name="Brun Y.V."/>
        </authorList>
    </citation>
    <scope>NUCLEOTIDE SEQUENCE [LARGE SCALE GENOMIC DNA]</scope>
    <source>
        <strain evidence="8">ATCC 51888 / DSM 1869 / NCIB 11706 / TK 0415</strain>
    </source>
</reference>
<evidence type="ECO:0000256" key="2">
    <source>
        <dbReference type="ARBA" id="ARBA00022729"/>
    </source>
</evidence>
<sequence precursor="true">MKSAAIVLGAILIVSGAENGKADDWSAISIGAYTQLGHFNSSVESATFNDWSVDQVRSTDSSSTNWNGGLTVAANWRLQNAVIGVAVDYDPFGSTQGLGCLYYWSDGGQSNVFVSDVQSGRCTRDVAWSASFVGKIGWLVSPTTWVYGLGGWTVSRVEQNFEKSFNLEQVHATLDGATFGGGIEYRLTENWHVNVELRYTKLNTVEKKTFSEEIDAPQFTKFGGDLETVRLGLSYVLPIR</sequence>
<dbReference type="RefSeq" id="WP_013215711.1">
    <property type="nucleotide sequence ID" value="NC_014313.1"/>
</dbReference>
<feature type="domain" description="Outer membrane protein beta-barrel" evidence="6">
    <location>
        <begin position="12"/>
        <end position="211"/>
    </location>
</feature>
<dbReference type="InterPro" id="IPR051692">
    <property type="entry name" value="OMP-like"/>
</dbReference>
<evidence type="ECO:0000313" key="8">
    <source>
        <dbReference type="Proteomes" id="UP000002033"/>
    </source>
</evidence>